<dbReference type="InterPro" id="IPR017930">
    <property type="entry name" value="Myb_dom"/>
</dbReference>
<accession>A0A2N9EMB7</accession>
<dbReference type="PROSITE" id="PS50016">
    <property type="entry name" value="ZF_PHD_2"/>
    <property type="match status" value="1"/>
</dbReference>
<dbReference type="Gene3D" id="1.10.10.60">
    <property type="entry name" value="Homeodomain-like"/>
    <property type="match status" value="1"/>
</dbReference>
<feature type="region of interest" description="Disordered" evidence="7">
    <location>
        <begin position="402"/>
        <end position="449"/>
    </location>
</feature>
<dbReference type="InterPro" id="IPR019786">
    <property type="entry name" value="Zinc_finger_PHD-type_CS"/>
</dbReference>
<feature type="compositionally biased region" description="Basic and acidic residues" evidence="7">
    <location>
        <begin position="402"/>
        <end position="412"/>
    </location>
</feature>
<feature type="domain" description="Myb-like" evidence="9">
    <location>
        <begin position="902"/>
        <end position="959"/>
    </location>
</feature>
<dbReference type="SUPFAM" id="SSF46689">
    <property type="entry name" value="Homeodomain-like"/>
    <property type="match status" value="1"/>
</dbReference>
<feature type="compositionally biased region" description="Polar residues" evidence="7">
    <location>
        <begin position="434"/>
        <end position="443"/>
    </location>
</feature>
<gene>
    <name evidence="11" type="ORF">FSB_LOCUS7889</name>
</gene>
<evidence type="ECO:0000256" key="4">
    <source>
        <dbReference type="ARBA" id="ARBA00022833"/>
    </source>
</evidence>
<dbReference type="PANTHER" id="PTHR47863:SF4">
    <property type="entry name" value="RING_FYVE_PHD ZINC FINGER SUPERFAMILY PROTEIN"/>
    <property type="match status" value="1"/>
</dbReference>
<dbReference type="Pfam" id="PF00249">
    <property type="entry name" value="Myb_DNA-binding"/>
    <property type="match status" value="1"/>
</dbReference>
<dbReference type="GO" id="GO:0008270">
    <property type="term" value="F:zinc ion binding"/>
    <property type="evidence" value="ECO:0007669"/>
    <property type="project" value="UniProtKB-KW"/>
</dbReference>
<dbReference type="GO" id="GO:0005634">
    <property type="term" value="C:nucleus"/>
    <property type="evidence" value="ECO:0007669"/>
    <property type="project" value="UniProtKB-SubCell"/>
</dbReference>
<feature type="domain" description="PHD-type" evidence="8">
    <location>
        <begin position="613"/>
        <end position="662"/>
    </location>
</feature>
<dbReference type="PROSITE" id="PS01359">
    <property type="entry name" value="ZF_PHD_1"/>
    <property type="match status" value="1"/>
</dbReference>
<sequence>MDEDASNRASSLPWIWVIEALASFKQVDISVLHDLIELTPELPDDLGKNMREMLALRCLEYLFGPTNGTTTLDSKVGFDFSKSCEDVLQCILHETSLSDLKMARPELVKWDVHPFVTHKRACMPKLALQQLKDSILEGIHPYADSLKERSGLAFTSAGDGIPVNNGNHNALTKRVSGSCFYTQLMGAKGNSGPRILENGNQLLEKDPCNRNLLLSKRERNGSATESMVGDFHENQNILNDCDDLHISAKRQKQCAYSAFQSIEENPVPLHGTEMLEDSSARVMPVTEREGCGLIKDHIGTLKEGMVLEDVQDEHTASVRCGHNSDGTFHHNESETHTTATMMLQDPSTDDTCQNISVNKDKDYSEHSIEPRSLIGSLPPYSATVMVQDTSGDEPCQKISVDEVKDDSEHCAEPRTSSGPRLNKTLEDDFHHNQSETPDSSTMMLQDPSADEPCQNISVNKDKDDSEHCVEPRPFTGSLSPYCAAAMVQDMSGDEPCQNNSVDEVKDDSEHCAEPRISSGPLLNKTLDNESQRNRDHDFQLKAPYAASLDGSQQKIIANEAEEVMDRCCEAETSSDSDEYHNDRIDVSKKKHEFLRSQCTYGHDSLASAGCTDHSFCMRCNEGGQLLVCNTSNCPVVVHENCLGFPSRFDNNENFYCPFCAYSLAISEYLEAKKKVSLAKKELSKFTHMGLKHQPKELIDRVHIEKHFLSRQSGNEDPLVRSHDHGHLEEIEGDQADHGGEHVNEVNDLQCRRSMDDMQQAEPSESCDNVNSPLREEEAAVTTGTLNELTKEKKLEEKVIQECLPLRALKGHNQEPADHEDDGDNLSCENTDFTPVNQRQVEEGIQEEVLGQRIADPPQEPFCALNIDAEGTSGDEINKSIIHDYSIRFRRQERHYTYPAIPQLRRKKVPWTAEEEEILKDGVQKFSNANDRWKKILEFGGDVLKDRTTIDLKDKWRNMCKRSPKPKS</sequence>
<dbReference type="InterPro" id="IPR011011">
    <property type="entry name" value="Znf_FYVE_PHD"/>
</dbReference>
<keyword evidence="2" id="KW-0479">Metal-binding</keyword>
<dbReference type="PROSITE" id="PS50090">
    <property type="entry name" value="MYB_LIKE"/>
    <property type="match status" value="1"/>
</dbReference>
<evidence type="ECO:0008006" key="12">
    <source>
        <dbReference type="Google" id="ProtNLM"/>
    </source>
</evidence>
<evidence type="ECO:0000256" key="2">
    <source>
        <dbReference type="ARBA" id="ARBA00022723"/>
    </source>
</evidence>
<dbReference type="SMART" id="SM00717">
    <property type="entry name" value="SANT"/>
    <property type="match status" value="1"/>
</dbReference>
<protein>
    <recommendedName>
        <fullName evidence="12">Myb-like domain-containing protein</fullName>
    </recommendedName>
</protein>
<dbReference type="EMBL" id="OIVN01000426">
    <property type="protein sequence ID" value="SPC80007.1"/>
    <property type="molecule type" value="Genomic_DNA"/>
</dbReference>
<feature type="compositionally biased region" description="Basic and acidic residues" evidence="7">
    <location>
        <begin position="423"/>
        <end position="433"/>
    </location>
</feature>
<dbReference type="PROSITE" id="PS51294">
    <property type="entry name" value="HTH_MYB"/>
    <property type="match status" value="1"/>
</dbReference>
<evidence type="ECO:0000256" key="6">
    <source>
        <dbReference type="PROSITE-ProRule" id="PRU00146"/>
    </source>
</evidence>
<dbReference type="CDD" id="cd11660">
    <property type="entry name" value="SANT_TRF"/>
    <property type="match status" value="1"/>
</dbReference>
<dbReference type="InterPro" id="IPR009057">
    <property type="entry name" value="Homeodomain-like_sf"/>
</dbReference>
<evidence type="ECO:0000256" key="3">
    <source>
        <dbReference type="ARBA" id="ARBA00022771"/>
    </source>
</evidence>
<name>A0A2N9EMB7_FAGSY</name>
<proteinExistence type="predicted"/>
<evidence type="ECO:0000259" key="9">
    <source>
        <dbReference type="PROSITE" id="PS50090"/>
    </source>
</evidence>
<dbReference type="SUPFAM" id="SSF57903">
    <property type="entry name" value="FYVE/PHD zinc finger"/>
    <property type="match status" value="1"/>
</dbReference>
<dbReference type="Gene3D" id="3.30.40.10">
    <property type="entry name" value="Zinc/RING finger domain, C3HC4 (zinc finger)"/>
    <property type="match status" value="1"/>
</dbReference>
<reference evidence="11" key="1">
    <citation type="submission" date="2018-02" db="EMBL/GenBank/DDBJ databases">
        <authorList>
            <person name="Cohen D.B."/>
            <person name="Kent A.D."/>
        </authorList>
    </citation>
    <scope>NUCLEOTIDE SEQUENCE</scope>
</reference>
<keyword evidence="4" id="KW-0862">Zinc</keyword>
<keyword evidence="5" id="KW-0539">Nucleus</keyword>
<dbReference type="PANTHER" id="PTHR47863">
    <property type="entry name" value="RING/FYVE/PHD ZINC FINGER SUPERFAMILY PROTEIN"/>
    <property type="match status" value="1"/>
</dbReference>
<dbReference type="AlphaFoldDB" id="A0A2N9EMB7"/>
<dbReference type="InterPro" id="IPR019787">
    <property type="entry name" value="Znf_PHD-finger"/>
</dbReference>
<dbReference type="InterPro" id="IPR001965">
    <property type="entry name" value="Znf_PHD"/>
</dbReference>
<comment type="subcellular location">
    <subcellularLocation>
        <location evidence="1">Nucleus</location>
    </subcellularLocation>
</comment>
<evidence type="ECO:0000256" key="5">
    <source>
        <dbReference type="ARBA" id="ARBA00023242"/>
    </source>
</evidence>
<organism evidence="11">
    <name type="scientific">Fagus sylvatica</name>
    <name type="common">Beechnut</name>
    <dbReference type="NCBI Taxonomy" id="28930"/>
    <lineage>
        <taxon>Eukaryota</taxon>
        <taxon>Viridiplantae</taxon>
        <taxon>Streptophyta</taxon>
        <taxon>Embryophyta</taxon>
        <taxon>Tracheophyta</taxon>
        <taxon>Spermatophyta</taxon>
        <taxon>Magnoliopsida</taxon>
        <taxon>eudicotyledons</taxon>
        <taxon>Gunneridae</taxon>
        <taxon>Pentapetalae</taxon>
        <taxon>rosids</taxon>
        <taxon>fabids</taxon>
        <taxon>Fagales</taxon>
        <taxon>Fagaceae</taxon>
        <taxon>Fagus</taxon>
    </lineage>
</organism>
<evidence type="ECO:0000259" key="10">
    <source>
        <dbReference type="PROSITE" id="PS51294"/>
    </source>
</evidence>
<evidence type="ECO:0000256" key="1">
    <source>
        <dbReference type="ARBA" id="ARBA00004123"/>
    </source>
</evidence>
<evidence type="ECO:0000313" key="11">
    <source>
        <dbReference type="EMBL" id="SPC80007.1"/>
    </source>
</evidence>
<keyword evidence="3 6" id="KW-0863">Zinc-finger</keyword>
<dbReference type="InterPro" id="IPR013083">
    <property type="entry name" value="Znf_RING/FYVE/PHD"/>
</dbReference>
<dbReference type="InterPro" id="IPR001005">
    <property type="entry name" value="SANT/Myb"/>
</dbReference>
<evidence type="ECO:0000256" key="7">
    <source>
        <dbReference type="SAM" id="MobiDB-lite"/>
    </source>
</evidence>
<evidence type="ECO:0000259" key="8">
    <source>
        <dbReference type="PROSITE" id="PS50016"/>
    </source>
</evidence>
<dbReference type="SMART" id="SM00249">
    <property type="entry name" value="PHD"/>
    <property type="match status" value="1"/>
</dbReference>
<feature type="domain" description="HTH myb-type" evidence="10">
    <location>
        <begin position="904"/>
        <end position="963"/>
    </location>
</feature>